<accession>A0AAV4BYG1</accession>
<dbReference type="EMBL" id="BLXT01005617">
    <property type="protein sequence ID" value="GFO24668.1"/>
    <property type="molecule type" value="Genomic_DNA"/>
</dbReference>
<gene>
    <name evidence="1" type="ORF">PoB_005117300</name>
</gene>
<dbReference type="AlphaFoldDB" id="A0AAV4BYG1"/>
<sequence>METDSSFSSIGIFRNNAIPTNELKYRLLLSQPLIGLTDKRWAAFIRVTSGIRKVTLADYFVVCKIDIVGVRVGGEEKEPRGECGSNEARCRHSFLAWDKVVGQSSRTRKNLAGCNA</sequence>
<organism evidence="1 2">
    <name type="scientific">Plakobranchus ocellatus</name>
    <dbReference type="NCBI Taxonomy" id="259542"/>
    <lineage>
        <taxon>Eukaryota</taxon>
        <taxon>Metazoa</taxon>
        <taxon>Spiralia</taxon>
        <taxon>Lophotrochozoa</taxon>
        <taxon>Mollusca</taxon>
        <taxon>Gastropoda</taxon>
        <taxon>Heterobranchia</taxon>
        <taxon>Euthyneura</taxon>
        <taxon>Panpulmonata</taxon>
        <taxon>Sacoglossa</taxon>
        <taxon>Placobranchoidea</taxon>
        <taxon>Plakobranchidae</taxon>
        <taxon>Plakobranchus</taxon>
    </lineage>
</organism>
<proteinExistence type="predicted"/>
<evidence type="ECO:0000313" key="1">
    <source>
        <dbReference type="EMBL" id="GFO24668.1"/>
    </source>
</evidence>
<name>A0AAV4BYG1_9GAST</name>
<dbReference type="Proteomes" id="UP000735302">
    <property type="component" value="Unassembled WGS sequence"/>
</dbReference>
<comment type="caution">
    <text evidence="1">The sequence shown here is derived from an EMBL/GenBank/DDBJ whole genome shotgun (WGS) entry which is preliminary data.</text>
</comment>
<reference evidence="1 2" key="1">
    <citation type="journal article" date="2021" name="Elife">
        <title>Chloroplast acquisition without the gene transfer in kleptoplastic sea slugs, Plakobranchus ocellatus.</title>
        <authorList>
            <person name="Maeda T."/>
            <person name="Takahashi S."/>
            <person name="Yoshida T."/>
            <person name="Shimamura S."/>
            <person name="Takaki Y."/>
            <person name="Nagai Y."/>
            <person name="Toyoda A."/>
            <person name="Suzuki Y."/>
            <person name="Arimoto A."/>
            <person name="Ishii H."/>
            <person name="Satoh N."/>
            <person name="Nishiyama T."/>
            <person name="Hasebe M."/>
            <person name="Maruyama T."/>
            <person name="Minagawa J."/>
            <person name="Obokata J."/>
            <person name="Shigenobu S."/>
        </authorList>
    </citation>
    <scope>NUCLEOTIDE SEQUENCE [LARGE SCALE GENOMIC DNA]</scope>
</reference>
<evidence type="ECO:0000313" key="2">
    <source>
        <dbReference type="Proteomes" id="UP000735302"/>
    </source>
</evidence>
<protein>
    <submittedName>
        <fullName evidence="1">Uncharacterized protein</fullName>
    </submittedName>
</protein>
<keyword evidence="2" id="KW-1185">Reference proteome</keyword>